<dbReference type="EMBL" id="CADIKB010000031">
    <property type="protein sequence ID" value="CAB3722921.1"/>
    <property type="molecule type" value="Genomic_DNA"/>
</dbReference>
<organism evidence="3 4">
    <name type="scientific">Paraburkholderia phenoliruptrix</name>
    <dbReference type="NCBI Taxonomy" id="252970"/>
    <lineage>
        <taxon>Bacteria</taxon>
        <taxon>Pseudomonadati</taxon>
        <taxon>Pseudomonadota</taxon>
        <taxon>Betaproteobacteria</taxon>
        <taxon>Burkholderiales</taxon>
        <taxon>Burkholderiaceae</taxon>
        <taxon>Paraburkholderia</taxon>
    </lineage>
</organism>
<dbReference type="RefSeq" id="WP_035478623.1">
    <property type="nucleotide sequence ID" value="NZ_CADFGL010000009.1"/>
</dbReference>
<dbReference type="Proteomes" id="UP000494249">
    <property type="component" value="Unassembled WGS sequence"/>
</dbReference>
<feature type="signal peptide" evidence="2">
    <location>
        <begin position="1"/>
        <end position="21"/>
    </location>
</feature>
<protein>
    <submittedName>
        <fullName evidence="3">Uncharacterized protein</fullName>
    </submittedName>
</protein>
<accession>A0A6J5C0Y6</accession>
<feature type="region of interest" description="Disordered" evidence="1">
    <location>
        <begin position="22"/>
        <end position="50"/>
    </location>
</feature>
<sequence>MRTIRAALLGASAALPLLAQAAQRPDPADAGASVPAISAPSAFDGYTPYSDREAASWQQLNSAVAPQRPVTGHMHGAQPGEASAARGGHQHEGESR</sequence>
<feature type="chain" id="PRO_5026673467" evidence="2">
    <location>
        <begin position="22"/>
        <end position="96"/>
    </location>
</feature>
<feature type="region of interest" description="Disordered" evidence="1">
    <location>
        <begin position="63"/>
        <end position="96"/>
    </location>
</feature>
<proteinExistence type="predicted"/>
<gene>
    <name evidence="3" type="ORF">LMG22037_04917</name>
</gene>
<dbReference type="AlphaFoldDB" id="A0A6J5C0Y6"/>
<reference evidence="3 4" key="1">
    <citation type="submission" date="2020-04" db="EMBL/GenBank/DDBJ databases">
        <authorList>
            <person name="De Canck E."/>
        </authorList>
    </citation>
    <scope>NUCLEOTIDE SEQUENCE [LARGE SCALE GENOMIC DNA]</scope>
    <source>
        <strain evidence="3 4">LMG 22037</strain>
    </source>
</reference>
<name>A0A6J5C0Y6_9BURK</name>
<keyword evidence="2" id="KW-0732">Signal</keyword>
<evidence type="ECO:0000313" key="4">
    <source>
        <dbReference type="Proteomes" id="UP000494249"/>
    </source>
</evidence>
<evidence type="ECO:0000256" key="1">
    <source>
        <dbReference type="SAM" id="MobiDB-lite"/>
    </source>
</evidence>
<feature type="compositionally biased region" description="Low complexity" evidence="1">
    <location>
        <begin position="22"/>
        <end position="32"/>
    </location>
</feature>
<evidence type="ECO:0000256" key="2">
    <source>
        <dbReference type="SAM" id="SignalP"/>
    </source>
</evidence>
<evidence type="ECO:0000313" key="3">
    <source>
        <dbReference type="EMBL" id="CAB3722921.1"/>
    </source>
</evidence>